<accession>A0A4C1T9V7</accession>
<gene>
    <name evidence="2" type="ORF">EVAR_5487_1</name>
</gene>
<evidence type="ECO:0000313" key="3">
    <source>
        <dbReference type="Proteomes" id="UP000299102"/>
    </source>
</evidence>
<dbReference type="AlphaFoldDB" id="A0A4C1T9V7"/>
<keyword evidence="3" id="KW-1185">Reference proteome</keyword>
<reference evidence="2 3" key="1">
    <citation type="journal article" date="2019" name="Commun. Biol.">
        <title>The bagworm genome reveals a unique fibroin gene that provides high tensile strength.</title>
        <authorList>
            <person name="Kono N."/>
            <person name="Nakamura H."/>
            <person name="Ohtoshi R."/>
            <person name="Tomita M."/>
            <person name="Numata K."/>
            <person name="Arakawa K."/>
        </authorList>
    </citation>
    <scope>NUCLEOTIDE SEQUENCE [LARGE SCALE GENOMIC DNA]</scope>
</reference>
<proteinExistence type="predicted"/>
<evidence type="ECO:0000313" key="2">
    <source>
        <dbReference type="EMBL" id="GBP10914.1"/>
    </source>
</evidence>
<evidence type="ECO:0000256" key="1">
    <source>
        <dbReference type="SAM" id="MobiDB-lite"/>
    </source>
</evidence>
<protein>
    <submittedName>
        <fullName evidence="2">Uncharacterized protein</fullName>
    </submittedName>
</protein>
<dbReference type="EMBL" id="BGZK01000043">
    <property type="protein sequence ID" value="GBP10914.1"/>
    <property type="molecule type" value="Genomic_DNA"/>
</dbReference>
<feature type="region of interest" description="Disordered" evidence="1">
    <location>
        <begin position="1"/>
        <end position="40"/>
    </location>
</feature>
<comment type="caution">
    <text evidence="2">The sequence shown here is derived from an EMBL/GenBank/DDBJ whole genome shotgun (WGS) entry which is preliminary data.</text>
</comment>
<dbReference type="Proteomes" id="UP000299102">
    <property type="component" value="Unassembled WGS sequence"/>
</dbReference>
<organism evidence="2 3">
    <name type="scientific">Eumeta variegata</name>
    <name type="common">Bagworm moth</name>
    <name type="synonym">Eumeta japonica</name>
    <dbReference type="NCBI Taxonomy" id="151549"/>
    <lineage>
        <taxon>Eukaryota</taxon>
        <taxon>Metazoa</taxon>
        <taxon>Ecdysozoa</taxon>
        <taxon>Arthropoda</taxon>
        <taxon>Hexapoda</taxon>
        <taxon>Insecta</taxon>
        <taxon>Pterygota</taxon>
        <taxon>Neoptera</taxon>
        <taxon>Endopterygota</taxon>
        <taxon>Lepidoptera</taxon>
        <taxon>Glossata</taxon>
        <taxon>Ditrysia</taxon>
        <taxon>Tineoidea</taxon>
        <taxon>Psychidae</taxon>
        <taxon>Oiketicinae</taxon>
        <taxon>Eumeta</taxon>
    </lineage>
</organism>
<sequence length="102" mass="11649">MNNKPKAARGKSTVQRLEANSDRTVLTTRPNRRPQGSWKGSRVCGFGQGQRWHSVTITWNSRCVQGRGRLASVVAVDLTLELRSCWEQSMYKNLVYVKRNVE</sequence>
<name>A0A4C1T9V7_EUMVA</name>